<dbReference type="GO" id="GO:0043565">
    <property type="term" value="F:sequence-specific DNA binding"/>
    <property type="evidence" value="ECO:0007669"/>
    <property type="project" value="TreeGrafter"/>
</dbReference>
<dbReference type="SUPFAM" id="SSF53850">
    <property type="entry name" value="Periplasmic binding protein-like II"/>
    <property type="match status" value="1"/>
</dbReference>
<dbReference type="PRINTS" id="PR00039">
    <property type="entry name" value="HTHLYSR"/>
</dbReference>
<dbReference type="InterPro" id="IPR036388">
    <property type="entry name" value="WH-like_DNA-bd_sf"/>
</dbReference>
<dbReference type="STRING" id="1835254.CL55_00010560"/>
<proteinExistence type="inferred from homology"/>
<keyword evidence="7" id="KW-1185">Reference proteome</keyword>
<dbReference type="Pfam" id="PF00126">
    <property type="entry name" value="HTH_1"/>
    <property type="match status" value="1"/>
</dbReference>
<dbReference type="FunFam" id="1.10.10.10:FF:000001">
    <property type="entry name" value="LysR family transcriptional regulator"/>
    <property type="match status" value="1"/>
</dbReference>
<name>A0A0E3V0M0_9BURK</name>
<dbReference type="InterPro" id="IPR005119">
    <property type="entry name" value="LysR_subst-bd"/>
</dbReference>
<dbReference type="InterPro" id="IPR036390">
    <property type="entry name" value="WH_DNA-bd_sf"/>
</dbReference>
<dbReference type="PANTHER" id="PTHR30537:SF5">
    <property type="entry name" value="HTH-TYPE TRANSCRIPTIONAL ACTIVATOR TTDR-RELATED"/>
    <property type="match status" value="1"/>
</dbReference>
<dbReference type="OrthoDB" id="8705920at2"/>
<keyword evidence="2" id="KW-0805">Transcription regulation</keyword>
<sequence>MDRIQGIALFVRVVETGSFSKAAASLGITQPTATKHIAFLEKRLGSLLLHRSTRGVTPTEIGAIYYEKCKIISRELEEADNLAALLQGETQGKLTISSSVAFGRRILTPLVLQFMSQNPKLEVHLNLEDQYVNLVESGVDLAIRMGRLADSSLGSRYLGLNPWVLVASPEYLKQHGTPNHPEDLTAHQALIYSSVQDNHRWHFSGGDGETVSIPVKGPLYSNNLSALLAATIGNMGLATIPWYVAYHSINKGTLQPILTEWSLPSQEIHAVFSSPRLVPGKVSKCIDWLQCHFSGNWWEQLEAQALPSDSIST</sequence>
<dbReference type="PROSITE" id="PS50931">
    <property type="entry name" value="HTH_LYSR"/>
    <property type="match status" value="1"/>
</dbReference>
<dbReference type="EMBL" id="CP007501">
    <property type="protein sequence ID" value="AKD25389.1"/>
    <property type="molecule type" value="Genomic_DNA"/>
</dbReference>
<organism evidence="6 7">
    <name type="scientific">Polynucleobacter duraquae</name>
    <dbReference type="NCBI Taxonomy" id="1835254"/>
    <lineage>
        <taxon>Bacteria</taxon>
        <taxon>Pseudomonadati</taxon>
        <taxon>Pseudomonadota</taxon>
        <taxon>Betaproteobacteria</taxon>
        <taxon>Burkholderiales</taxon>
        <taxon>Burkholderiaceae</taxon>
        <taxon>Polynucleobacter</taxon>
    </lineage>
</organism>
<feature type="domain" description="HTH lysR-type" evidence="5">
    <location>
        <begin position="1"/>
        <end position="59"/>
    </location>
</feature>
<dbReference type="RefSeq" id="WP_046330182.1">
    <property type="nucleotide sequence ID" value="NZ_CP007501.1"/>
</dbReference>
<dbReference type="Gene3D" id="1.10.10.10">
    <property type="entry name" value="Winged helix-like DNA-binding domain superfamily/Winged helix DNA-binding domain"/>
    <property type="match status" value="1"/>
</dbReference>
<keyword evidence="3" id="KW-0238">DNA-binding</keyword>
<dbReference type="Gene3D" id="3.40.190.290">
    <property type="match status" value="1"/>
</dbReference>
<dbReference type="CDD" id="cd08422">
    <property type="entry name" value="PBP2_CrgA_like"/>
    <property type="match status" value="1"/>
</dbReference>
<keyword evidence="4" id="KW-0804">Transcription</keyword>
<gene>
    <name evidence="6" type="ORF">CL55_00010560</name>
</gene>
<evidence type="ECO:0000313" key="6">
    <source>
        <dbReference type="EMBL" id="AKD25389.1"/>
    </source>
</evidence>
<accession>A0A0E3V0M0</accession>
<dbReference type="PANTHER" id="PTHR30537">
    <property type="entry name" value="HTH-TYPE TRANSCRIPTIONAL REGULATOR"/>
    <property type="match status" value="1"/>
</dbReference>
<evidence type="ECO:0000256" key="3">
    <source>
        <dbReference type="ARBA" id="ARBA00023125"/>
    </source>
</evidence>
<evidence type="ECO:0000256" key="2">
    <source>
        <dbReference type="ARBA" id="ARBA00023015"/>
    </source>
</evidence>
<dbReference type="InterPro" id="IPR058163">
    <property type="entry name" value="LysR-type_TF_proteobact-type"/>
</dbReference>
<dbReference type="InterPro" id="IPR000847">
    <property type="entry name" value="LysR_HTH_N"/>
</dbReference>
<dbReference type="PATRIC" id="fig|576611.7.peg.1072"/>
<dbReference type="AlphaFoldDB" id="A0A0E3V0M0"/>
<dbReference type="Proteomes" id="UP000061135">
    <property type="component" value="Chromosome"/>
</dbReference>
<dbReference type="GO" id="GO:0003700">
    <property type="term" value="F:DNA-binding transcription factor activity"/>
    <property type="evidence" value="ECO:0007669"/>
    <property type="project" value="InterPro"/>
</dbReference>
<evidence type="ECO:0000259" key="5">
    <source>
        <dbReference type="PROSITE" id="PS50931"/>
    </source>
</evidence>
<evidence type="ECO:0000256" key="4">
    <source>
        <dbReference type="ARBA" id="ARBA00023163"/>
    </source>
</evidence>
<comment type="similarity">
    <text evidence="1">Belongs to the LysR transcriptional regulatory family.</text>
</comment>
<dbReference type="GO" id="GO:0006351">
    <property type="term" value="P:DNA-templated transcription"/>
    <property type="evidence" value="ECO:0007669"/>
    <property type="project" value="TreeGrafter"/>
</dbReference>
<dbReference type="SUPFAM" id="SSF46785">
    <property type="entry name" value="Winged helix' DNA-binding domain"/>
    <property type="match status" value="1"/>
</dbReference>
<dbReference type="Pfam" id="PF03466">
    <property type="entry name" value="LysR_substrate"/>
    <property type="match status" value="1"/>
</dbReference>
<dbReference type="KEGG" id="pdq:CL55_00010560"/>
<reference evidence="6 7" key="1">
    <citation type="submission" date="2014-03" db="EMBL/GenBank/DDBJ databases">
        <title>Genome of Polynucleobacter strain MWH-MoK4.</title>
        <authorList>
            <person name="Hahn M.W."/>
        </authorList>
    </citation>
    <scope>NUCLEOTIDE SEQUENCE [LARGE SCALE GENOMIC DNA]</scope>
    <source>
        <strain evidence="6 7">MWH-MoK4</strain>
    </source>
</reference>
<evidence type="ECO:0000313" key="7">
    <source>
        <dbReference type="Proteomes" id="UP000061135"/>
    </source>
</evidence>
<dbReference type="HOGENOM" id="CLU_039613_16_2_4"/>
<protein>
    <submittedName>
        <fullName evidence="6">Transcriptional regulator</fullName>
    </submittedName>
</protein>
<evidence type="ECO:0000256" key="1">
    <source>
        <dbReference type="ARBA" id="ARBA00009437"/>
    </source>
</evidence>